<feature type="region of interest" description="Disordered" evidence="1">
    <location>
        <begin position="1"/>
        <end position="62"/>
    </location>
</feature>
<keyword evidence="2" id="KW-0812">Transmembrane</keyword>
<evidence type="ECO:0000313" key="3">
    <source>
        <dbReference type="EMBL" id="KAH7264499.1"/>
    </source>
</evidence>
<keyword evidence="2" id="KW-0472">Membrane</keyword>
<feature type="transmembrane region" description="Helical" evidence="2">
    <location>
        <begin position="847"/>
        <end position="874"/>
    </location>
</feature>
<organism evidence="3 4">
    <name type="scientific">Fusarium solani</name>
    <name type="common">Filamentous fungus</name>
    <dbReference type="NCBI Taxonomy" id="169388"/>
    <lineage>
        <taxon>Eukaryota</taxon>
        <taxon>Fungi</taxon>
        <taxon>Dikarya</taxon>
        <taxon>Ascomycota</taxon>
        <taxon>Pezizomycotina</taxon>
        <taxon>Sordariomycetes</taxon>
        <taxon>Hypocreomycetidae</taxon>
        <taxon>Hypocreales</taxon>
        <taxon>Nectriaceae</taxon>
        <taxon>Fusarium</taxon>
        <taxon>Fusarium solani species complex</taxon>
    </lineage>
</organism>
<evidence type="ECO:0000313" key="4">
    <source>
        <dbReference type="Proteomes" id="UP000736672"/>
    </source>
</evidence>
<dbReference type="EMBL" id="JAGTJS010000007">
    <property type="protein sequence ID" value="KAH7264499.1"/>
    <property type="molecule type" value="Genomic_DNA"/>
</dbReference>
<dbReference type="InterPro" id="IPR021840">
    <property type="entry name" value="DUF3433"/>
</dbReference>
<feature type="compositionally biased region" description="Polar residues" evidence="1">
    <location>
        <begin position="246"/>
        <end position="259"/>
    </location>
</feature>
<evidence type="ECO:0000256" key="2">
    <source>
        <dbReference type="SAM" id="Phobius"/>
    </source>
</evidence>
<feature type="region of interest" description="Disordered" evidence="1">
    <location>
        <begin position="74"/>
        <end position="96"/>
    </location>
</feature>
<dbReference type="PANTHER" id="PTHR37544:SF3">
    <property type="entry name" value="SPRAY"/>
    <property type="match status" value="1"/>
</dbReference>
<protein>
    <recommendedName>
        <fullName evidence="5">Zonadhesin</fullName>
    </recommendedName>
</protein>
<feature type="transmembrane region" description="Helical" evidence="2">
    <location>
        <begin position="805"/>
        <end position="827"/>
    </location>
</feature>
<feature type="compositionally biased region" description="Acidic residues" evidence="1">
    <location>
        <begin position="229"/>
        <end position="239"/>
    </location>
</feature>
<feature type="transmembrane region" description="Helical" evidence="2">
    <location>
        <begin position="912"/>
        <end position="931"/>
    </location>
</feature>
<feature type="transmembrane region" description="Helical" evidence="2">
    <location>
        <begin position="681"/>
        <end position="702"/>
    </location>
</feature>
<dbReference type="Pfam" id="PF11915">
    <property type="entry name" value="DUF3433"/>
    <property type="match status" value="2"/>
</dbReference>
<comment type="caution">
    <text evidence="3">The sequence shown here is derived from an EMBL/GenBank/DDBJ whole genome shotgun (WGS) entry which is preliminary data.</text>
</comment>
<name>A0A9P9HVC0_FUSSL</name>
<dbReference type="AlphaFoldDB" id="A0A9P9HVC0"/>
<feature type="region of interest" description="Disordered" evidence="1">
    <location>
        <begin position="179"/>
        <end position="353"/>
    </location>
</feature>
<feature type="transmembrane region" description="Helical" evidence="2">
    <location>
        <begin position="106"/>
        <end position="127"/>
    </location>
</feature>
<accession>A0A9P9HVC0</accession>
<dbReference type="Proteomes" id="UP000736672">
    <property type="component" value="Unassembled WGS sequence"/>
</dbReference>
<feature type="transmembrane region" description="Helical" evidence="2">
    <location>
        <begin position="561"/>
        <end position="581"/>
    </location>
</feature>
<dbReference type="PANTHER" id="PTHR37544">
    <property type="entry name" value="SPRAY-RELATED"/>
    <property type="match status" value="1"/>
</dbReference>
<dbReference type="OrthoDB" id="5428901at2759"/>
<keyword evidence="4" id="KW-1185">Reference proteome</keyword>
<reference evidence="3" key="1">
    <citation type="journal article" date="2021" name="Nat. Commun.">
        <title>Genetic determinants of endophytism in the Arabidopsis root mycobiome.</title>
        <authorList>
            <person name="Mesny F."/>
            <person name="Miyauchi S."/>
            <person name="Thiergart T."/>
            <person name="Pickel B."/>
            <person name="Atanasova L."/>
            <person name="Karlsson M."/>
            <person name="Huettel B."/>
            <person name="Barry K.W."/>
            <person name="Haridas S."/>
            <person name="Chen C."/>
            <person name="Bauer D."/>
            <person name="Andreopoulos W."/>
            <person name="Pangilinan J."/>
            <person name="LaButti K."/>
            <person name="Riley R."/>
            <person name="Lipzen A."/>
            <person name="Clum A."/>
            <person name="Drula E."/>
            <person name="Henrissat B."/>
            <person name="Kohler A."/>
            <person name="Grigoriev I.V."/>
            <person name="Martin F.M."/>
            <person name="Hacquard S."/>
        </authorList>
    </citation>
    <scope>NUCLEOTIDE SEQUENCE</scope>
    <source>
        <strain evidence="3">FSSC 5 MPI-SDFR-AT-0091</strain>
    </source>
</reference>
<gene>
    <name evidence="3" type="ORF">B0J15DRAFT_593599</name>
</gene>
<evidence type="ECO:0008006" key="5">
    <source>
        <dbReference type="Google" id="ProtNLM"/>
    </source>
</evidence>
<feature type="compositionally biased region" description="Acidic residues" evidence="1">
    <location>
        <begin position="283"/>
        <end position="299"/>
    </location>
</feature>
<evidence type="ECO:0000256" key="1">
    <source>
        <dbReference type="SAM" id="MobiDB-lite"/>
    </source>
</evidence>
<sequence>MHQPPYPENTWSQPSPREYEPVAQNEQNEQRDLPSPLETPLDNDNLHQPHPVQHAWSPTAPREYKAVPQNVWPIEEDRSDSPPPLKSEDPSSELPKSDYRPIALRWQFIGLIIVAIVAILGAMGYALHELKNSDSTYKLESRSFGLQGSLGFMKRTVLRFETRDVELLKRELGIVERQDTASEPAVVSVETGPTQAANEPAAEPSQEPADAVTEVEVKPSPTQLTVEAPTEEAPTEEAPTEDKTEPSPTQDDNKSSPSPTEDDSNESSPSPTEDKNKSSPSPTEDDESDSSATPTDDDIISSPTPTDNKAKNKPSTTVTDDKDKTSPSPTETDDDDDSKTSPTATETDDDEPRLVTALVEAKYTSTIVSSSAVTAFSTDAVVTKVEKVASTMVYTVAGFTSTYALQPEEDEPQGFAPKYTTEIQPARETTQITYMPSTYVTTLATTQTSFGPPVTYVETGTTRLTSVFYVDDDGKPIEKAVTQVKTSERPATVMTITETPPVETILQTQADGQVVTILSTPLPTTRVTSVGPTRVVVTDVSTPTGDFKIVMEVTEYTLTGAGYFIGAFLPPIIAVLLAMTLRAIHQAATQFQPFAALSRPEGALGKDALTLRFDGIDSITIPFKLLANSQPLPFITALAAWGSSLFAPLASEAIGLKIHGRCRKGAIGGCAVELGISETSAYGLLALLIAIGALLIATIIVISRRWSTGVAANPLCSANAAALMARNPDLRALPLHDYRALKDAVVDKRFKMGTFRNYEGRDEYGVVLHHGHNHGAEAYGTTPFDEGGPRAQSHRAPQTFAALTFWYRFLFGVFLLCLLGFICYYHFTDTFGHLPKGLKNAMESSQFGVRFICSAIGVAIIWLWDMLFTSVAAITPFRRMADKSQSPTRSVLMTPPTNAFSGLFVALRAGDLLLFLTAVASLMAQFLPILFANVPYNLTQTRLAHQVCSRLSAGLLVFMVIGLFGSLFVKWPDLPVDPRSLVGAMYYVAEAPWVAGVEGVAGMNAKDRKNKIQGLGGRWSYGYVQTGHGRRLAIEHEIGYR</sequence>
<feature type="transmembrane region" description="Helical" evidence="2">
    <location>
        <begin position="951"/>
        <end position="969"/>
    </location>
</feature>
<keyword evidence="2" id="KW-1133">Transmembrane helix</keyword>
<proteinExistence type="predicted"/>